<dbReference type="Proteomes" id="UP001174909">
    <property type="component" value="Unassembled WGS sequence"/>
</dbReference>
<name>A0AA35WZ10_GEOBA</name>
<feature type="non-terminal residue" evidence="5">
    <location>
        <position position="1"/>
    </location>
</feature>
<evidence type="ECO:0000313" key="5">
    <source>
        <dbReference type="EMBL" id="CAI8039188.1"/>
    </source>
</evidence>
<dbReference type="Pfam" id="PF03160">
    <property type="entry name" value="Calx-beta"/>
    <property type="match status" value="2"/>
</dbReference>
<dbReference type="GO" id="GO:0007154">
    <property type="term" value="P:cell communication"/>
    <property type="evidence" value="ECO:0007669"/>
    <property type="project" value="InterPro"/>
</dbReference>
<dbReference type="EMBL" id="CASHTH010003027">
    <property type="protein sequence ID" value="CAI8039188.1"/>
    <property type="molecule type" value="Genomic_DNA"/>
</dbReference>
<evidence type="ECO:0000256" key="1">
    <source>
        <dbReference type="ARBA" id="ARBA00022729"/>
    </source>
</evidence>
<dbReference type="AlphaFoldDB" id="A0AA35WZ10"/>
<accession>A0AA35WZ10</accession>
<dbReference type="SUPFAM" id="SSF141072">
    <property type="entry name" value="CalX-like"/>
    <property type="match status" value="1"/>
</dbReference>
<evidence type="ECO:0000259" key="4">
    <source>
        <dbReference type="Pfam" id="PF03160"/>
    </source>
</evidence>
<evidence type="ECO:0000256" key="2">
    <source>
        <dbReference type="ARBA" id="ARBA00022737"/>
    </source>
</evidence>
<dbReference type="Gene3D" id="2.60.40.2030">
    <property type="match status" value="1"/>
</dbReference>
<comment type="caution">
    <text evidence="5">The sequence shown here is derived from an EMBL/GenBank/DDBJ whole genome shotgun (WGS) entry which is preliminary data.</text>
</comment>
<feature type="domain" description="Calx-beta" evidence="4">
    <location>
        <begin position="4"/>
        <end position="71"/>
    </location>
</feature>
<keyword evidence="3" id="KW-0106">Calcium</keyword>
<gene>
    <name evidence="5" type="ORF">GBAR_LOCUS21780</name>
</gene>
<keyword evidence="1" id="KW-0732">Signal</keyword>
<dbReference type="InterPro" id="IPR038081">
    <property type="entry name" value="CalX-like_sf"/>
</dbReference>
<evidence type="ECO:0000313" key="6">
    <source>
        <dbReference type="Proteomes" id="UP001174909"/>
    </source>
</evidence>
<proteinExistence type="predicted"/>
<dbReference type="InterPro" id="IPR003644">
    <property type="entry name" value="Calx_beta"/>
</dbReference>
<feature type="domain" description="Calx-beta" evidence="4">
    <location>
        <begin position="112"/>
        <end position="154"/>
    </location>
</feature>
<sequence length="156" mass="17539">GTGTPSDFDSESHGVIFQPRSSRQCVYFNITDDNIVEERECFNVTLGRTADLDDRVQLGRMSTTIYINDNDGATVRLDPLVTVNTEGRSVELCAIVESAITGCRIEYDFNITFDIRGTADEGEDYSGLESYLTIPKCRNRQCMMIQITEDQVVEMK</sequence>
<dbReference type="GO" id="GO:0016020">
    <property type="term" value="C:membrane"/>
    <property type="evidence" value="ECO:0007669"/>
    <property type="project" value="InterPro"/>
</dbReference>
<keyword evidence="6" id="KW-1185">Reference proteome</keyword>
<protein>
    <recommendedName>
        <fullName evidence="4">Calx-beta domain-containing protein</fullName>
    </recommendedName>
</protein>
<keyword evidence="2" id="KW-0677">Repeat</keyword>
<reference evidence="5" key="1">
    <citation type="submission" date="2023-03" db="EMBL/GenBank/DDBJ databases">
        <authorList>
            <person name="Steffen K."/>
            <person name="Cardenas P."/>
        </authorList>
    </citation>
    <scope>NUCLEOTIDE SEQUENCE</scope>
</reference>
<evidence type="ECO:0000256" key="3">
    <source>
        <dbReference type="ARBA" id="ARBA00022837"/>
    </source>
</evidence>
<organism evidence="5 6">
    <name type="scientific">Geodia barretti</name>
    <name type="common">Barrett's horny sponge</name>
    <dbReference type="NCBI Taxonomy" id="519541"/>
    <lineage>
        <taxon>Eukaryota</taxon>
        <taxon>Metazoa</taxon>
        <taxon>Porifera</taxon>
        <taxon>Demospongiae</taxon>
        <taxon>Heteroscleromorpha</taxon>
        <taxon>Tetractinellida</taxon>
        <taxon>Astrophorina</taxon>
        <taxon>Geodiidae</taxon>
        <taxon>Geodia</taxon>
    </lineage>
</organism>